<comment type="caution">
    <text evidence="2">The sequence shown here is derived from an EMBL/GenBank/DDBJ whole genome shotgun (WGS) entry which is preliminary data.</text>
</comment>
<dbReference type="EMBL" id="SJPG01000001">
    <property type="protein sequence ID" value="TWT60494.1"/>
    <property type="molecule type" value="Genomic_DNA"/>
</dbReference>
<feature type="domain" description="Metallo-beta-lactamase" evidence="1">
    <location>
        <begin position="43"/>
        <end position="209"/>
    </location>
</feature>
<dbReference type="Gene3D" id="3.60.15.10">
    <property type="entry name" value="Ribonuclease Z/Hydroxyacylglutathione hydrolase-like"/>
    <property type="match status" value="1"/>
</dbReference>
<keyword evidence="3" id="KW-1185">Reference proteome</keyword>
<dbReference type="GO" id="GO:0016829">
    <property type="term" value="F:lyase activity"/>
    <property type="evidence" value="ECO:0007669"/>
    <property type="project" value="UniProtKB-KW"/>
</dbReference>
<evidence type="ECO:0000259" key="1">
    <source>
        <dbReference type="Pfam" id="PF12706"/>
    </source>
</evidence>
<dbReference type="GO" id="GO:0047555">
    <property type="term" value="F:3',5'-cyclic-GMP phosphodiesterase activity"/>
    <property type="evidence" value="ECO:0007669"/>
    <property type="project" value="TreeGrafter"/>
</dbReference>
<dbReference type="Pfam" id="PF12706">
    <property type="entry name" value="Lactamase_B_2"/>
    <property type="match status" value="1"/>
</dbReference>
<dbReference type="InterPro" id="IPR000396">
    <property type="entry name" value="Pdiesterase2"/>
</dbReference>
<reference evidence="2 3" key="1">
    <citation type="submission" date="2019-02" db="EMBL/GenBank/DDBJ databases">
        <title>Deep-cultivation of Planctomycetes and their phenomic and genomic characterization uncovers novel biology.</title>
        <authorList>
            <person name="Wiegand S."/>
            <person name="Jogler M."/>
            <person name="Boedeker C."/>
            <person name="Pinto D."/>
            <person name="Vollmers J."/>
            <person name="Rivas-Marin E."/>
            <person name="Kohn T."/>
            <person name="Peeters S.H."/>
            <person name="Heuer A."/>
            <person name="Rast P."/>
            <person name="Oberbeckmann S."/>
            <person name="Bunk B."/>
            <person name="Jeske O."/>
            <person name="Meyerdierks A."/>
            <person name="Storesund J.E."/>
            <person name="Kallscheuer N."/>
            <person name="Luecker S."/>
            <person name="Lage O.M."/>
            <person name="Pohl T."/>
            <person name="Merkel B.J."/>
            <person name="Hornburger P."/>
            <person name="Mueller R.-W."/>
            <person name="Bruemmer F."/>
            <person name="Labrenz M."/>
            <person name="Spormann A.M."/>
            <person name="Op Den Camp H."/>
            <person name="Overmann J."/>
            <person name="Amann R."/>
            <person name="Jetten M.S.M."/>
            <person name="Mascher T."/>
            <person name="Medema M.H."/>
            <person name="Devos D.P."/>
            <person name="Kaster A.-K."/>
            <person name="Ovreas L."/>
            <person name="Rohde M."/>
            <person name="Galperin M.Y."/>
            <person name="Jogler C."/>
        </authorList>
    </citation>
    <scope>NUCLEOTIDE SEQUENCE [LARGE SCALE GENOMIC DNA]</scope>
    <source>
        <strain evidence="2 3">Pan54</strain>
    </source>
</reference>
<dbReference type="GO" id="GO:1902660">
    <property type="term" value="P:negative regulation of glucose mediated signaling pathway"/>
    <property type="evidence" value="ECO:0007669"/>
    <property type="project" value="TreeGrafter"/>
</dbReference>
<name>A0A5C5XCK4_9PLAN</name>
<protein>
    <submittedName>
        <fullName evidence="2">Carbon-phosphorus lyase complex accessory protein</fullName>
    </submittedName>
</protein>
<organism evidence="2 3">
    <name type="scientific">Rubinisphaera italica</name>
    <dbReference type="NCBI Taxonomy" id="2527969"/>
    <lineage>
        <taxon>Bacteria</taxon>
        <taxon>Pseudomonadati</taxon>
        <taxon>Planctomycetota</taxon>
        <taxon>Planctomycetia</taxon>
        <taxon>Planctomycetales</taxon>
        <taxon>Planctomycetaceae</taxon>
        <taxon>Rubinisphaera</taxon>
    </lineage>
</organism>
<evidence type="ECO:0000313" key="2">
    <source>
        <dbReference type="EMBL" id="TWT60494.1"/>
    </source>
</evidence>
<sequence>MSVKVRIINSSLGPDECIQFAQTILINDEIAIDAGTLGLITPLRTQQDIEHVFLSHSHLDHVATLPLFLDNVYKPSDDCPTVYGTSETLASLHTDFFNDRVWPDLFRLSEEETPFLRQQKLSSQEPIKIENLSITPVLLNHVVPTMGFIIQEATTTLAIISDTLPTVQVWKLLNEVQNLSALFLECSFPNRMQWLADKAGHLTPQRFQSELAKLNHFNIPVYAIHVKATYHEEVIRELQELKIRELHISPPNLEITI</sequence>
<dbReference type="CDD" id="cd07735">
    <property type="entry name" value="class_II_PDE_MBL-fold"/>
    <property type="match status" value="1"/>
</dbReference>
<accession>A0A5C5XCK4</accession>
<evidence type="ECO:0000313" key="3">
    <source>
        <dbReference type="Proteomes" id="UP000316095"/>
    </source>
</evidence>
<gene>
    <name evidence="2" type="ORF">Pan54_12080</name>
</gene>
<keyword evidence="2" id="KW-0456">Lyase</keyword>
<dbReference type="GO" id="GO:0004115">
    <property type="term" value="F:3',5'-cyclic-AMP phosphodiesterase activity"/>
    <property type="evidence" value="ECO:0007669"/>
    <property type="project" value="InterPro"/>
</dbReference>
<dbReference type="AlphaFoldDB" id="A0A5C5XCK4"/>
<dbReference type="PRINTS" id="PR00388">
    <property type="entry name" value="PDIESTERASE2"/>
</dbReference>
<dbReference type="SUPFAM" id="SSF56281">
    <property type="entry name" value="Metallo-hydrolase/oxidoreductase"/>
    <property type="match status" value="1"/>
</dbReference>
<proteinExistence type="predicted"/>
<dbReference type="InterPro" id="IPR001279">
    <property type="entry name" value="Metallo-B-lactamas"/>
</dbReference>
<dbReference type="PANTHER" id="PTHR28283">
    <property type="entry name" value="3',5'-CYCLIC-NUCLEOTIDE PHOSPHODIESTERASE 1"/>
    <property type="match status" value="1"/>
</dbReference>
<dbReference type="InterPro" id="IPR036866">
    <property type="entry name" value="RibonucZ/Hydroxyglut_hydro"/>
</dbReference>
<dbReference type="Proteomes" id="UP000316095">
    <property type="component" value="Unassembled WGS sequence"/>
</dbReference>
<dbReference type="PANTHER" id="PTHR28283:SF1">
    <property type="entry name" value="3',5'-CYCLIC-NUCLEOTIDE PHOSPHODIESTERASE 1"/>
    <property type="match status" value="1"/>
</dbReference>
<dbReference type="GO" id="GO:0006198">
    <property type="term" value="P:cAMP catabolic process"/>
    <property type="evidence" value="ECO:0007669"/>
    <property type="project" value="InterPro"/>
</dbReference>